<name>W1Q2Q0_ABIDE</name>
<feature type="chain" id="PRO_5004808700" evidence="2">
    <location>
        <begin position="39"/>
        <end position="392"/>
    </location>
</feature>
<dbReference type="Gene3D" id="3.60.21.10">
    <property type="match status" value="1"/>
</dbReference>
<evidence type="ECO:0000313" key="5">
    <source>
        <dbReference type="Proteomes" id="UP000019050"/>
    </source>
</evidence>
<reference evidence="4" key="1">
    <citation type="submission" date="2013-06" db="EMBL/GenBank/DDBJ databases">
        <authorList>
            <person name="Weinstock G."/>
            <person name="Sodergren E."/>
            <person name="Clifton S."/>
            <person name="Fulton L."/>
            <person name="Fulton B."/>
            <person name="Courtney L."/>
            <person name="Fronick C."/>
            <person name="Harrison M."/>
            <person name="Strong C."/>
            <person name="Farmer C."/>
            <person name="Delahaunty K."/>
            <person name="Markovic C."/>
            <person name="Hall O."/>
            <person name="Minx P."/>
            <person name="Tomlinson C."/>
            <person name="Mitreva M."/>
            <person name="Nelson J."/>
            <person name="Hou S."/>
            <person name="Wollam A."/>
            <person name="Pepin K.H."/>
            <person name="Johnson M."/>
            <person name="Bhonagiri V."/>
            <person name="Nash W.E."/>
            <person name="Warren W."/>
            <person name="Chinwalla A."/>
            <person name="Mardis E.R."/>
            <person name="Wilson R.K."/>
        </authorList>
    </citation>
    <scope>NUCLEOTIDE SEQUENCE [LARGE SCALE GENOMIC DNA]</scope>
    <source>
        <strain evidence="4">ATCC 49176</strain>
    </source>
</reference>
<dbReference type="RefSeq" id="WP_023392166.1">
    <property type="nucleotide sequence ID" value="NZ_KI535340.1"/>
</dbReference>
<dbReference type="CDD" id="cd07381">
    <property type="entry name" value="MPP_CapA"/>
    <property type="match status" value="1"/>
</dbReference>
<accession>W1Q2Q0</accession>
<feature type="signal peptide" evidence="2">
    <location>
        <begin position="1"/>
        <end position="38"/>
    </location>
</feature>
<dbReference type="HOGENOM" id="CLU_038823_0_2_9"/>
<dbReference type="STRING" id="592010.GCWU000182_001524"/>
<dbReference type="EMBL" id="ACIN03000013">
    <property type="protein sequence ID" value="ESK65363.1"/>
    <property type="molecule type" value="Genomic_DNA"/>
</dbReference>
<dbReference type="GeneID" id="84818022"/>
<evidence type="ECO:0000256" key="1">
    <source>
        <dbReference type="ARBA" id="ARBA00005662"/>
    </source>
</evidence>
<comment type="caution">
    <text evidence="4">The sequence shown here is derived from an EMBL/GenBank/DDBJ whole genome shotgun (WGS) entry which is preliminary data.</text>
</comment>
<dbReference type="eggNOG" id="COG2843">
    <property type="taxonomic scope" value="Bacteria"/>
</dbReference>
<evidence type="ECO:0000259" key="3">
    <source>
        <dbReference type="SMART" id="SM00854"/>
    </source>
</evidence>
<dbReference type="Proteomes" id="UP000019050">
    <property type="component" value="Unassembled WGS sequence"/>
</dbReference>
<keyword evidence="2" id="KW-0732">Signal</keyword>
<dbReference type="Pfam" id="PF09587">
    <property type="entry name" value="PGA_cap"/>
    <property type="match status" value="1"/>
</dbReference>
<dbReference type="AlphaFoldDB" id="W1Q2Q0"/>
<dbReference type="SUPFAM" id="SSF56300">
    <property type="entry name" value="Metallo-dependent phosphatases"/>
    <property type="match status" value="1"/>
</dbReference>
<dbReference type="SMART" id="SM00854">
    <property type="entry name" value="PGA_cap"/>
    <property type="match status" value="1"/>
</dbReference>
<dbReference type="InterPro" id="IPR052169">
    <property type="entry name" value="CW_Biosynth-Accessory"/>
</dbReference>
<dbReference type="PANTHER" id="PTHR33393">
    <property type="entry name" value="POLYGLUTAMINE SYNTHESIS ACCESSORY PROTEIN RV0574C-RELATED"/>
    <property type="match status" value="1"/>
</dbReference>
<sequence>MQLSNQPSHQAIKFKIKRKLLLALSLLTLWTPQSLVQAQMNIDKNESAMQSLEQNSESSQGGQTVRVRAIGDILLHDFVYERARTANGYNFDSMLAPVKSYLENADITVANMETIVAGESVGLGTYPFFNAPSQIVDSLKNVGVDIVNNVSNHTMDMGAQGVLASIKALKQRDMMYVGSYESWEDYNTPRIIERNGIKVGFLAYAYGLNGLERPQNQQYLATLIDKELMPLEIKDLNSKVDVSVVIIQNGEEYETMPTADQIATHQLARDAGANFVLGGHPHVLEPFIYYNESQAGLFSHGNFLTGQYEAATKVGGITEFTYRKLDDGKVVLDSMRFMPTYNIGLPESSEYLVVPLADWQKYNIANGQALMDEIRQRMTRFTNKVQVVDYLD</sequence>
<feature type="domain" description="Capsule synthesis protein CapA" evidence="3">
    <location>
        <begin position="66"/>
        <end position="307"/>
    </location>
</feature>
<evidence type="ECO:0000313" key="4">
    <source>
        <dbReference type="EMBL" id="ESK65363.1"/>
    </source>
</evidence>
<evidence type="ECO:0000256" key="2">
    <source>
        <dbReference type="SAM" id="SignalP"/>
    </source>
</evidence>
<keyword evidence="5" id="KW-1185">Reference proteome</keyword>
<organism evidence="4 5">
    <name type="scientific">Abiotrophia defectiva ATCC 49176</name>
    <dbReference type="NCBI Taxonomy" id="592010"/>
    <lineage>
        <taxon>Bacteria</taxon>
        <taxon>Bacillati</taxon>
        <taxon>Bacillota</taxon>
        <taxon>Bacilli</taxon>
        <taxon>Lactobacillales</taxon>
        <taxon>Aerococcaceae</taxon>
        <taxon>Abiotrophia</taxon>
    </lineage>
</organism>
<dbReference type="PANTHER" id="PTHR33393:SF12">
    <property type="entry name" value="CAPSULE BIOSYNTHESIS PROTEIN CAPA"/>
    <property type="match status" value="1"/>
</dbReference>
<dbReference type="OrthoDB" id="9810906at2"/>
<gene>
    <name evidence="4" type="ORF">GCWU000182_001524</name>
</gene>
<protein>
    <submittedName>
        <fullName evidence="4">Bacterial capsule synthesis protein</fullName>
    </submittedName>
</protein>
<dbReference type="InterPro" id="IPR019079">
    <property type="entry name" value="Capsule_synth_CapA"/>
</dbReference>
<comment type="similarity">
    <text evidence="1">Belongs to the CapA family.</text>
</comment>
<proteinExistence type="inferred from homology"/>
<dbReference type="InterPro" id="IPR029052">
    <property type="entry name" value="Metallo-depent_PP-like"/>
</dbReference>